<sequence>MLLMTKDKQFLKKTRIQITNYEHMFLKYAKENGRTLIQSEAGTGKSTFLAKLVMDWCRIQLEQQFQTGISDTDTQTKYSSFFKDAWYLKRYGFIFQITLRNSVTEISIYNMIKEQIIDSICSSEEDRKKASTSLNVIIKLELVLILLDGLDEWTDPGGGYKLPTLLTSHRQCAILFTTRPWKVAEGKINHSEIDFLLQLEGVNTNFKLGRNLLSLIGRSSRLNT</sequence>
<evidence type="ECO:0008006" key="3">
    <source>
        <dbReference type="Google" id="ProtNLM"/>
    </source>
</evidence>
<gene>
    <name evidence="1" type="ORF">DPMN_041010</name>
</gene>
<proteinExistence type="predicted"/>
<name>A0A9D4CYL6_DREPO</name>
<protein>
    <recommendedName>
        <fullName evidence="3">NACHT domain-containing protein</fullName>
    </recommendedName>
</protein>
<keyword evidence="2" id="KW-1185">Reference proteome</keyword>
<dbReference type="Proteomes" id="UP000828390">
    <property type="component" value="Unassembled WGS sequence"/>
</dbReference>
<comment type="caution">
    <text evidence="1">The sequence shown here is derived from an EMBL/GenBank/DDBJ whole genome shotgun (WGS) entry which is preliminary data.</text>
</comment>
<dbReference type="AlphaFoldDB" id="A0A9D4CYL6"/>
<organism evidence="1 2">
    <name type="scientific">Dreissena polymorpha</name>
    <name type="common">Zebra mussel</name>
    <name type="synonym">Mytilus polymorpha</name>
    <dbReference type="NCBI Taxonomy" id="45954"/>
    <lineage>
        <taxon>Eukaryota</taxon>
        <taxon>Metazoa</taxon>
        <taxon>Spiralia</taxon>
        <taxon>Lophotrochozoa</taxon>
        <taxon>Mollusca</taxon>
        <taxon>Bivalvia</taxon>
        <taxon>Autobranchia</taxon>
        <taxon>Heteroconchia</taxon>
        <taxon>Euheterodonta</taxon>
        <taxon>Imparidentia</taxon>
        <taxon>Neoheterodontei</taxon>
        <taxon>Myida</taxon>
        <taxon>Dreissenoidea</taxon>
        <taxon>Dreissenidae</taxon>
        <taxon>Dreissena</taxon>
    </lineage>
</organism>
<reference evidence="1" key="2">
    <citation type="submission" date="2020-11" db="EMBL/GenBank/DDBJ databases">
        <authorList>
            <person name="McCartney M.A."/>
            <person name="Auch B."/>
            <person name="Kono T."/>
            <person name="Mallez S."/>
            <person name="Becker A."/>
            <person name="Gohl D.M."/>
            <person name="Silverstein K.A.T."/>
            <person name="Koren S."/>
            <person name="Bechman K.B."/>
            <person name="Herman A."/>
            <person name="Abrahante J.E."/>
            <person name="Garbe J."/>
        </authorList>
    </citation>
    <scope>NUCLEOTIDE SEQUENCE</scope>
    <source>
        <strain evidence="1">Duluth1</strain>
        <tissue evidence="1">Whole animal</tissue>
    </source>
</reference>
<evidence type="ECO:0000313" key="1">
    <source>
        <dbReference type="EMBL" id="KAH3734571.1"/>
    </source>
</evidence>
<accession>A0A9D4CYL6</accession>
<dbReference type="PANTHER" id="PTHR46312">
    <property type="entry name" value="NACHT DOMAIN-CONTAINING PROTEIN"/>
    <property type="match status" value="1"/>
</dbReference>
<evidence type="ECO:0000313" key="2">
    <source>
        <dbReference type="Proteomes" id="UP000828390"/>
    </source>
</evidence>
<dbReference type="EMBL" id="JAIWYP010000011">
    <property type="protein sequence ID" value="KAH3734571.1"/>
    <property type="molecule type" value="Genomic_DNA"/>
</dbReference>
<dbReference type="InterPro" id="IPR027417">
    <property type="entry name" value="P-loop_NTPase"/>
</dbReference>
<reference evidence="1" key="1">
    <citation type="journal article" date="2019" name="bioRxiv">
        <title>The Genome of the Zebra Mussel, Dreissena polymorpha: A Resource for Invasive Species Research.</title>
        <authorList>
            <person name="McCartney M.A."/>
            <person name="Auch B."/>
            <person name="Kono T."/>
            <person name="Mallez S."/>
            <person name="Zhang Y."/>
            <person name="Obille A."/>
            <person name="Becker A."/>
            <person name="Abrahante J.E."/>
            <person name="Garbe J."/>
            <person name="Badalamenti J.P."/>
            <person name="Herman A."/>
            <person name="Mangelson H."/>
            <person name="Liachko I."/>
            <person name="Sullivan S."/>
            <person name="Sone E.D."/>
            <person name="Koren S."/>
            <person name="Silverstein K.A.T."/>
            <person name="Beckman K.B."/>
            <person name="Gohl D.M."/>
        </authorList>
    </citation>
    <scope>NUCLEOTIDE SEQUENCE</scope>
    <source>
        <strain evidence="1">Duluth1</strain>
        <tissue evidence="1">Whole animal</tissue>
    </source>
</reference>
<dbReference type="PANTHER" id="PTHR46312:SF2">
    <property type="entry name" value="NUCLEOTIDE-BINDING OLIGOMERIZATION DOMAIN-CONTAINING PROTEIN 2-LIKE"/>
    <property type="match status" value="1"/>
</dbReference>
<dbReference type="Gene3D" id="3.40.50.300">
    <property type="entry name" value="P-loop containing nucleotide triphosphate hydrolases"/>
    <property type="match status" value="1"/>
</dbReference>